<dbReference type="Proteomes" id="UP001062846">
    <property type="component" value="Chromosome 4"/>
</dbReference>
<reference evidence="1" key="1">
    <citation type="submission" date="2022-02" db="EMBL/GenBank/DDBJ databases">
        <title>Plant Genome Project.</title>
        <authorList>
            <person name="Zhang R.-G."/>
        </authorList>
    </citation>
    <scope>NUCLEOTIDE SEQUENCE</scope>
    <source>
        <strain evidence="1">AT1</strain>
    </source>
</reference>
<gene>
    <name evidence="1" type="ORF">RHMOL_Rhmol04G0130600</name>
</gene>
<dbReference type="EMBL" id="CM046391">
    <property type="protein sequence ID" value="KAI8558883.1"/>
    <property type="molecule type" value="Genomic_DNA"/>
</dbReference>
<comment type="caution">
    <text evidence="1">The sequence shown here is derived from an EMBL/GenBank/DDBJ whole genome shotgun (WGS) entry which is preliminary data.</text>
</comment>
<evidence type="ECO:0000313" key="1">
    <source>
        <dbReference type="EMBL" id="KAI8558883.1"/>
    </source>
</evidence>
<accession>A0ACC0P213</accession>
<name>A0ACC0P213_RHOML</name>
<organism evidence="1 2">
    <name type="scientific">Rhododendron molle</name>
    <name type="common">Chinese azalea</name>
    <name type="synonym">Azalea mollis</name>
    <dbReference type="NCBI Taxonomy" id="49168"/>
    <lineage>
        <taxon>Eukaryota</taxon>
        <taxon>Viridiplantae</taxon>
        <taxon>Streptophyta</taxon>
        <taxon>Embryophyta</taxon>
        <taxon>Tracheophyta</taxon>
        <taxon>Spermatophyta</taxon>
        <taxon>Magnoliopsida</taxon>
        <taxon>eudicotyledons</taxon>
        <taxon>Gunneridae</taxon>
        <taxon>Pentapetalae</taxon>
        <taxon>asterids</taxon>
        <taxon>Ericales</taxon>
        <taxon>Ericaceae</taxon>
        <taxon>Ericoideae</taxon>
        <taxon>Rhodoreae</taxon>
        <taxon>Rhododendron</taxon>
    </lineage>
</organism>
<sequence length="59" mass="6274">MTVLVAQGAEVKRCSAILYRNRCDLKTCGEDCYRKYSGNPVCASAGFGPASCVCVFSCA</sequence>
<protein>
    <submittedName>
        <fullName evidence="1">Uncharacterized protein</fullName>
    </submittedName>
</protein>
<keyword evidence="2" id="KW-1185">Reference proteome</keyword>
<evidence type="ECO:0000313" key="2">
    <source>
        <dbReference type="Proteomes" id="UP001062846"/>
    </source>
</evidence>
<proteinExistence type="predicted"/>